<dbReference type="RefSeq" id="WP_008721959.1">
    <property type="nucleotide sequence ID" value="NZ_JBBMFM010000047.1"/>
</dbReference>
<proteinExistence type="predicted"/>
<dbReference type="PANTHER" id="PTHR34978">
    <property type="entry name" value="POSSIBLE SENSOR-TRANSDUCER PROTEIN BLAR"/>
    <property type="match status" value="1"/>
</dbReference>
<gene>
    <name evidence="3" type="ORF">WMQ36_13510</name>
</gene>
<evidence type="ECO:0000313" key="4">
    <source>
        <dbReference type="Proteomes" id="UP001454086"/>
    </source>
</evidence>
<evidence type="ECO:0000313" key="3">
    <source>
        <dbReference type="EMBL" id="MEQ2425993.1"/>
    </source>
</evidence>
<evidence type="ECO:0000256" key="1">
    <source>
        <dbReference type="SAM" id="Phobius"/>
    </source>
</evidence>
<dbReference type="InterPro" id="IPR008756">
    <property type="entry name" value="Peptidase_M56"/>
</dbReference>
<dbReference type="Pfam" id="PF05569">
    <property type="entry name" value="Peptidase_M56"/>
    <property type="match status" value="1"/>
</dbReference>
<feature type="transmembrane region" description="Helical" evidence="1">
    <location>
        <begin position="34"/>
        <end position="54"/>
    </location>
</feature>
<comment type="caution">
    <text evidence="3">The sequence shown here is derived from an EMBL/GenBank/DDBJ whole genome shotgun (WGS) entry which is preliminary data.</text>
</comment>
<keyword evidence="1" id="KW-0812">Transmembrane</keyword>
<keyword evidence="1" id="KW-0472">Membrane</keyword>
<dbReference type="InterPro" id="IPR052173">
    <property type="entry name" value="Beta-lactam_resp_regulator"/>
</dbReference>
<sequence length="866" mass="98763">MVETLITSSVLILGIILLRFLLRGRISPQLQYGIWGLAALRLVMPWFYPVLGWMGNMTSPFSVMNAAETIREQAVSRPDLGPLVHNLSSGQVTHYTAPATMVQRAAGIDWQMIILILWGAGGILLFIWMLWINLRFSWRIYRSRERYGGDTYGATALPVYWVEGLATPCFMSYLGDRAIYLPKGMVGDEKRMRHVLVHEDCHARRRDHIWGGLRCVLLCCYWINPLVWAAAFLSKRDCELSCDADAVRRLGEEERFSYGRTLIDLTVRPRAVSGFLNISSDMWNGKKAVKERISILAKHPKTTGIMAVLIVSALSWLAVCTYTGRQQEDDIRIRAEQWARAFCDRDGKALYGMYDPERPEGFYGMEPVMSLPEDPYISFGWSSPWPMDHVFQIHNQDNQSVITYYAMTSDPHRWVWKERITWKKTDGVWYVGQSHLTQYETIHSATEFYEAYSGGIAGTAMDYRREGMAETLNRNARTDMVYQDLLSPGLSMEMLLNLQGGEAAVVKDGEMTVAVYTFPDKSQAAVSMIQPFGAEGIWIPEEIREAPEVMDEGLKPEDGGAGGTEAQSITAEDVIRLAGIRDTEDLAARTADFPEPNDRDDKEQGDYFDWFESYMFYYKGELYSLTISYRREDDSLEDIILVRQPTSEMLNIYRTPEDVKHYRMTLPDEEGIRRFLDTHTAMTDYLTYRLPRGLSNQGYTEALSSTGGNVFAASDPEDIKRLDQLASHIDYDFVPHSWWAAGAVERYSGGWPNRWFSQGELADIGLPWNHSMFITEPVRVIDCEAPALLVLVQHDLYTAASLEDVEAEYGPVPEEDQTSRMWYVFFAKPDSSEVYSISLNADLYEDTDVLKLARSVYFTDKAWTVK</sequence>
<name>A0ABV1D6G3_9FIRM</name>
<feature type="transmembrane region" description="Helical" evidence="1">
    <location>
        <begin position="6"/>
        <end position="22"/>
    </location>
</feature>
<protein>
    <submittedName>
        <fullName evidence="3">M56 family metallopeptidase</fullName>
    </submittedName>
</protein>
<dbReference type="InterPro" id="IPR032710">
    <property type="entry name" value="NTF2-like_dom_sf"/>
</dbReference>
<dbReference type="SUPFAM" id="SSF54427">
    <property type="entry name" value="NTF2-like"/>
    <property type="match status" value="1"/>
</dbReference>
<keyword evidence="1" id="KW-1133">Transmembrane helix</keyword>
<feature type="transmembrane region" description="Helical" evidence="1">
    <location>
        <begin position="110"/>
        <end position="134"/>
    </location>
</feature>
<dbReference type="PANTHER" id="PTHR34978:SF3">
    <property type="entry name" value="SLR0241 PROTEIN"/>
    <property type="match status" value="1"/>
</dbReference>
<dbReference type="CDD" id="cd07341">
    <property type="entry name" value="M56_BlaR1_MecR1_like"/>
    <property type="match status" value="1"/>
</dbReference>
<reference evidence="3 4" key="1">
    <citation type="submission" date="2024-03" db="EMBL/GenBank/DDBJ databases">
        <title>Human intestinal bacterial collection.</title>
        <authorList>
            <person name="Pauvert C."/>
            <person name="Hitch T.C.A."/>
            <person name="Clavel T."/>
        </authorList>
    </citation>
    <scope>NUCLEOTIDE SEQUENCE [LARGE SCALE GENOMIC DNA]</scope>
    <source>
        <strain evidence="3 4">CLA-SR-H021</strain>
    </source>
</reference>
<dbReference type="Proteomes" id="UP001454086">
    <property type="component" value="Unassembled WGS sequence"/>
</dbReference>
<dbReference type="EMBL" id="JBBMFM010000047">
    <property type="protein sequence ID" value="MEQ2425993.1"/>
    <property type="molecule type" value="Genomic_DNA"/>
</dbReference>
<accession>A0ABV1D6G3</accession>
<keyword evidence="4" id="KW-1185">Reference proteome</keyword>
<evidence type="ECO:0000259" key="2">
    <source>
        <dbReference type="Pfam" id="PF05569"/>
    </source>
</evidence>
<feature type="domain" description="Peptidase M56" evidence="2">
    <location>
        <begin position="3"/>
        <end position="296"/>
    </location>
</feature>
<organism evidence="3 4">
    <name type="scientific">Enterocloster hominis</name>
    <name type="common">ex Hitch et al. 2024</name>
    <dbReference type="NCBI Taxonomy" id="1917870"/>
    <lineage>
        <taxon>Bacteria</taxon>
        <taxon>Bacillati</taxon>
        <taxon>Bacillota</taxon>
        <taxon>Clostridia</taxon>
        <taxon>Lachnospirales</taxon>
        <taxon>Lachnospiraceae</taxon>
        <taxon>Enterocloster</taxon>
    </lineage>
</organism>